<gene>
    <name evidence="3" type="ORF">KJ970_09800</name>
</gene>
<accession>A0A948W721</accession>
<dbReference type="EMBL" id="JAHJDP010000048">
    <property type="protein sequence ID" value="MBU2691211.1"/>
    <property type="molecule type" value="Genomic_DNA"/>
</dbReference>
<reference evidence="3" key="1">
    <citation type="submission" date="2021-05" db="EMBL/GenBank/DDBJ databases">
        <title>Energy efficiency and biological interactions define the core microbiome of deep oligotrophic groundwater.</title>
        <authorList>
            <person name="Mehrshad M."/>
            <person name="Lopez-Fernandez M."/>
            <person name="Bell E."/>
            <person name="Bernier-Latmani R."/>
            <person name="Bertilsson S."/>
            <person name="Dopson M."/>
        </authorList>
    </citation>
    <scope>NUCLEOTIDE SEQUENCE</scope>
    <source>
        <strain evidence="3">Modern_marine.mb.64</strain>
    </source>
</reference>
<sequence length="404" mass="44033">MTYLRILWVVWLLVPMGLAAQEVPTAAIDPPNIKPNNILVQDAPNDNGGALRITWEIPASLPETAERIELLRQRFLEGQPEGEVEIAAQLPPIMMEYNDSGLEDGYSYTYAVRFNGPMGAGPEMWSQLPVKPTAQWFHTAKFYLLMILIFLSGAILISLQMAARGKKFFIRKIAGLDAVEEAVGRATEMGKSVLFIPGIQDLDNVQTVAGLTILGSIARLTAKYEAELHVPVSRSLVMSTARETIKEAYTTEGRPDLYSEEMAHYLTDEQFGYVAAVDGIMVREKPAACFYMGAFFAESLILAETGNSIGAIQIAGTAMPTQLPFFVAACDYTLIGEELFAASVYLSQDARAIGSLRGQDLGKVLAMVAILIGAVFETISRLSDGSGVATTVAEFLKDMFSTTF</sequence>
<evidence type="ECO:0000313" key="4">
    <source>
        <dbReference type="Proteomes" id="UP000777784"/>
    </source>
</evidence>
<feature type="domain" description="DUF6754" evidence="2">
    <location>
        <begin position="133"/>
        <end position="380"/>
    </location>
</feature>
<protein>
    <recommendedName>
        <fullName evidence="2">DUF6754 domain-containing protein</fullName>
    </recommendedName>
</protein>
<keyword evidence="1" id="KW-0472">Membrane</keyword>
<keyword evidence="1" id="KW-0812">Transmembrane</keyword>
<organism evidence="3 4">
    <name type="scientific">Eiseniibacteriota bacterium</name>
    <dbReference type="NCBI Taxonomy" id="2212470"/>
    <lineage>
        <taxon>Bacteria</taxon>
        <taxon>Candidatus Eiseniibacteriota</taxon>
    </lineage>
</organism>
<dbReference type="InterPro" id="IPR046642">
    <property type="entry name" value="DUF6754"/>
</dbReference>
<feature type="transmembrane region" description="Helical" evidence="1">
    <location>
        <begin position="142"/>
        <end position="163"/>
    </location>
</feature>
<keyword evidence="1" id="KW-1133">Transmembrane helix</keyword>
<evidence type="ECO:0000259" key="2">
    <source>
        <dbReference type="Pfam" id="PF20539"/>
    </source>
</evidence>
<dbReference type="Pfam" id="PF20539">
    <property type="entry name" value="DUF6754"/>
    <property type="match status" value="1"/>
</dbReference>
<dbReference type="AlphaFoldDB" id="A0A948W721"/>
<dbReference type="Proteomes" id="UP000777784">
    <property type="component" value="Unassembled WGS sequence"/>
</dbReference>
<proteinExistence type="predicted"/>
<evidence type="ECO:0000313" key="3">
    <source>
        <dbReference type="EMBL" id="MBU2691211.1"/>
    </source>
</evidence>
<name>A0A948W721_UNCEI</name>
<comment type="caution">
    <text evidence="3">The sequence shown here is derived from an EMBL/GenBank/DDBJ whole genome shotgun (WGS) entry which is preliminary data.</text>
</comment>
<evidence type="ECO:0000256" key="1">
    <source>
        <dbReference type="SAM" id="Phobius"/>
    </source>
</evidence>